<dbReference type="AlphaFoldDB" id="C6C281"/>
<protein>
    <submittedName>
        <fullName evidence="1">Uncharacterized protein</fullName>
    </submittedName>
</protein>
<keyword evidence="2" id="KW-1185">Reference proteome</keyword>
<dbReference type="Proteomes" id="UP000002601">
    <property type="component" value="Chromosome"/>
</dbReference>
<sequence length="172" mass="20145">MKKAKPNKAFNQAVEDISEVFMFDHWMRFYFIFEEGKKLTVKVPEEICTQVDKEYPSLKGLLDLMNNEEIDQQKSMNTVCSFIGARFDGTKYSSKIVPKVFDSKDFKMEMYLFNLWIKGHESYLESEVMTFNDWQELYSGWREQDEVKNYVERLGNAGSGAHIQPPTCSTVQ</sequence>
<accession>C6C281</accession>
<dbReference type="OrthoDB" id="5455222at2"/>
<dbReference type="RefSeq" id="WP_015853098.1">
    <property type="nucleotide sequence ID" value="NC_012881.1"/>
</dbReference>
<evidence type="ECO:0000313" key="2">
    <source>
        <dbReference type="Proteomes" id="UP000002601"/>
    </source>
</evidence>
<proteinExistence type="predicted"/>
<dbReference type="KEGG" id="dsa:Desal_3231"/>
<name>C6C281_MARSD</name>
<organism evidence="1 2">
    <name type="scientific">Maridesulfovibrio salexigens (strain ATCC 14822 / DSM 2638 / NCIMB 8403 / VKM B-1763)</name>
    <name type="common">Desulfovibrio salexigens</name>
    <dbReference type="NCBI Taxonomy" id="526222"/>
    <lineage>
        <taxon>Bacteria</taxon>
        <taxon>Pseudomonadati</taxon>
        <taxon>Thermodesulfobacteriota</taxon>
        <taxon>Desulfovibrionia</taxon>
        <taxon>Desulfovibrionales</taxon>
        <taxon>Desulfovibrionaceae</taxon>
        <taxon>Maridesulfovibrio</taxon>
    </lineage>
</organism>
<evidence type="ECO:0000313" key="1">
    <source>
        <dbReference type="EMBL" id="ACS81282.1"/>
    </source>
</evidence>
<dbReference type="HOGENOM" id="CLU_1608172_0_0_7"/>
<reference evidence="1 2" key="1">
    <citation type="submission" date="2009-06" db="EMBL/GenBank/DDBJ databases">
        <title>Complete sequence of Desulfovibrio salexigens DSM 2638.</title>
        <authorList>
            <consortium name="US DOE Joint Genome Institute"/>
            <person name="Lucas S."/>
            <person name="Copeland A."/>
            <person name="Lapidus A."/>
            <person name="Glavina del Rio T."/>
            <person name="Tice H."/>
            <person name="Bruce D."/>
            <person name="Goodwin L."/>
            <person name="Pitluck S."/>
            <person name="Munk A.C."/>
            <person name="Brettin T."/>
            <person name="Detter J.C."/>
            <person name="Han C."/>
            <person name="Tapia R."/>
            <person name="Larimer F."/>
            <person name="Land M."/>
            <person name="Hauser L."/>
            <person name="Kyrpides N."/>
            <person name="Anderson I."/>
            <person name="Wall J.D."/>
            <person name="Arkin A.P."/>
            <person name="Dehal P."/>
            <person name="Chivian D."/>
            <person name="Giles B."/>
            <person name="Hazen T.C."/>
        </authorList>
    </citation>
    <scope>NUCLEOTIDE SEQUENCE [LARGE SCALE GENOMIC DNA]</scope>
    <source>
        <strain evidence="2">ATCC 14822 / DSM 2638 / NCIMB 8403 / VKM B-1763</strain>
    </source>
</reference>
<dbReference type="eggNOG" id="ENOG5034768">
    <property type="taxonomic scope" value="Bacteria"/>
</dbReference>
<gene>
    <name evidence="1" type="ordered locus">Desal_3231</name>
</gene>
<dbReference type="EMBL" id="CP001649">
    <property type="protein sequence ID" value="ACS81282.1"/>
    <property type="molecule type" value="Genomic_DNA"/>
</dbReference>